<proteinExistence type="predicted"/>
<dbReference type="Gene3D" id="1.25.40.10">
    <property type="entry name" value="Tetratricopeptide repeat domain"/>
    <property type="match status" value="1"/>
</dbReference>
<dbReference type="PANTHER" id="PTHR35205">
    <property type="entry name" value="NB-ARC AND TPR DOMAIN PROTEIN"/>
    <property type="match status" value="1"/>
</dbReference>
<keyword evidence="9" id="KW-1185">Reference proteome</keyword>
<dbReference type="Gene3D" id="3.40.50.300">
    <property type="entry name" value="P-loop containing nucleotide triphosphate hydrolases"/>
    <property type="match status" value="1"/>
</dbReference>
<dbReference type="SMART" id="SM00028">
    <property type="entry name" value="TPR"/>
    <property type="match status" value="2"/>
</dbReference>
<dbReference type="SUPFAM" id="SSF144232">
    <property type="entry name" value="HIT/MYND zinc finger-like"/>
    <property type="match status" value="1"/>
</dbReference>
<dbReference type="InterPro" id="IPR056681">
    <property type="entry name" value="DUF7779"/>
</dbReference>
<evidence type="ECO:0000256" key="6">
    <source>
        <dbReference type="SAM" id="MobiDB-lite"/>
    </source>
</evidence>
<keyword evidence="5" id="KW-0175">Coiled coil</keyword>
<dbReference type="PANTHER" id="PTHR35205:SF1">
    <property type="entry name" value="ZU5 DOMAIN-CONTAINING PROTEIN"/>
    <property type="match status" value="1"/>
</dbReference>
<evidence type="ECO:0000256" key="5">
    <source>
        <dbReference type="SAM" id="Coils"/>
    </source>
</evidence>
<dbReference type="InterPro" id="IPR011050">
    <property type="entry name" value="Pectin_lyase_fold/virulence"/>
</dbReference>
<dbReference type="Pfam" id="PF00931">
    <property type="entry name" value="NB-ARC"/>
    <property type="match status" value="1"/>
</dbReference>
<dbReference type="EMBL" id="CALNXK010000033">
    <property type="protein sequence ID" value="CAH3119022.1"/>
    <property type="molecule type" value="Genomic_DNA"/>
</dbReference>
<name>A0ABN8NUM2_9CNID</name>
<dbReference type="InterPro" id="IPR027417">
    <property type="entry name" value="P-loop_NTPase"/>
</dbReference>
<dbReference type="Pfam" id="PF25000">
    <property type="entry name" value="DUF7779"/>
    <property type="match status" value="1"/>
</dbReference>
<dbReference type="InterPro" id="IPR019734">
    <property type="entry name" value="TPR_rpt"/>
</dbReference>
<feature type="domain" description="MYND-type" evidence="7">
    <location>
        <begin position="1439"/>
        <end position="1479"/>
    </location>
</feature>
<dbReference type="InterPro" id="IPR039448">
    <property type="entry name" value="Beta_helix"/>
</dbReference>
<evidence type="ECO:0000313" key="9">
    <source>
        <dbReference type="Proteomes" id="UP001159405"/>
    </source>
</evidence>
<dbReference type="Pfam" id="PF00515">
    <property type="entry name" value="TPR_1"/>
    <property type="match status" value="1"/>
</dbReference>
<feature type="region of interest" description="Disordered" evidence="6">
    <location>
        <begin position="1"/>
        <end position="22"/>
    </location>
</feature>
<protein>
    <recommendedName>
        <fullName evidence="7">MYND-type domain-containing protein</fullName>
    </recommendedName>
</protein>
<dbReference type="InterPro" id="IPR002182">
    <property type="entry name" value="NB-ARC"/>
</dbReference>
<keyword evidence="3" id="KW-0862">Zinc</keyword>
<dbReference type="Gene3D" id="2.160.20.10">
    <property type="entry name" value="Single-stranded right-handed beta-helix, Pectin lyase-like"/>
    <property type="match status" value="1"/>
</dbReference>
<accession>A0ABN8NUM2</accession>
<evidence type="ECO:0000259" key="7">
    <source>
        <dbReference type="PROSITE" id="PS01360"/>
    </source>
</evidence>
<dbReference type="SMART" id="SM00710">
    <property type="entry name" value="PbH1"/>
    <property type="match status" value="5"/>
</dbReference>
<dbReference type="InterPro" id="IPR006626">
    <property type="entry name" value="PbH1"/>
</dbReference>
<dbReference type="InterPro" id="IPR011990">
    <property type="entry name" value="TPR-like_helical_dom_sf"/>
</dbReference>
<evidence type="ECO:0000256" key="3">
    <source>
        <dbReference type="ARBA" id="ARBA00022833"/>
    </source>
</evidence>
<dbReference type="SUPFAM" id="SSF48452">
    <property type="entry name" value="TPR-like"/>
    <property type="match status" value="1"/>
</dbReference>
<keyword evidence="4" id="KW-0802">TPR repeat</keyword>
<dbReference type="InterPro" id="IPR002893">
    <property type="entry name" value="Znf_MYND"/>
</dbReference>
<evidence type="ECO:0000256" key="2">
    <source>
        <dbReference type="ARBA" id="ARBA00022771"/>
    </source>
</evidence>
<feature type="repeat" description="TPR" evidence="4">
    <location>
        <begin position="919"/>
        <end position="952"/>
    </location>
</feature>
<dbReference type="InterPro" id="IPR012334">
    <property type="entry name" value="Pectin_lyas_fold"/>
</dbReference>
<evidence type="ECO:0000313" key="8">
    <source>
        <dbReference type="EMBL" id="CAH3119022.1"/>
    </source>
</evidence>
<dbReference type="Proteomes" id="UP001159405">
    <property type="component" value="Unassembled WGS sequence"/>
</dbReference>
<sequence>MAMGGTVPPTLPGTPAAPTVVTGASTSAGPVSNFDLGENQKRWVAIGICLNRVLLPVLRDFVGQEMPKHYASLKSTHGIDTQVFGSHLTHDGRLQLNYGSINNNLGNFKKTVRSYDYKVRTSEDLAKLYLEPHMAKFTGFDNTCDLSSVLGILERASIFVASAISPYAKDVRSKVRNEWGHCNFDHWTDPEFKNCFVLLENLLRSLKLPSGDEAKVLDDLRDWKKRGVDLCVGCPVDEELLKLVVDEVANLQHDLDEVRKIGMDEVQKCLDALQNFRDSIEKRLTQLENRVEEQYKEQSETNEALSSAIGDLSKNVKKVDVRQDESEVKMASLERDQKDLHASVDVLERKSSHTEQKVKALESSLEDHVNASATNDATAFLAPRRNSCFCGRANELSAILGILKGNQNSCVDTAIYGLGGIGKTSLAVEFIWRHKNEYPGGIFWISGESNMTFQSSVREMALEMQITSPESDFSFTLMKALAWLKKQSKMWCLVVDNLDQLEMSEDMRKLLRGKWKQGSRGHVIITTRREPREILKETGIEEKSCIELKRLTQEQSVEFLRKKTGRTEGEDSEVRELASELSGLPLALDQAAAYIRYLSCSIRDYVKQYKEQIEKLELLKKMKAQEPDEYTSPDRLAVHTTWLMNFEHITNSKSYDKEIRLVATLLMEIFAFLGPDDIPSEVFNEGLPPVDSSSLLKVMSSPLGRKEVMNLLTNLSLFQQFGANSYSVHRLVQEVIRTWMDEKRKEDAFCKDFFPKEFAFIAGTRFLHHALSNTRSPVGVCKEFSEDAVFSVKNPPSLYFWGKLASHATYFLDHMLKFTTKNEESACILLHTEETVRLLNESAISYSVAREKVKAQEIQKRKLEFLTLLEKLPSEETLNLLLYFNMPLKDKYYKLISHCMRERPSNPEDSTDTHRIHNADQLRQEGNQSVQSAEYGKALSLYNKAIELNSKDYRLYSNRALCHLKLSKPKKALDDCEECLSLKPDYGKALLRKAWALNELMKEGKCQGNLKGNAVATAALAHYLDSNLSNRSFINERFPHLNYEVIRSSYQLEKELQFLQANKTLLLLEGEYNVSQFAVALFDTHVVGLGSGAVLNFGKGFVVENVTCYFQNVRFPSGNPPLVCQGQSAIIHLSHCEISAGFSCCQDYPECNGGEGCVAASRGQPICDRNNNFGIPSTSGVSGFPGIQVQGGCTVCLTRCQIHHCGGGGAWVSGNGSRLVVQKCEVYSNQNGLEARDGGQLIATENIVYSNSTHGFLMGPDTGRCLVRNNKIFENHKEGVAVANSKQEALVTVDGNEIHHNMASGFSLTDSHLSITNNKIFENGFWGILCKTRTSAKIMGNDIFGNKCGGIFIGINFCGKVAITSNVIRDHAGPYLHYLEGPFPDARRIHESDPNFILPPGETNFYSNPPTQENNQVFNNTEGLFHPAEEAIERLQTRCCLCFGKLCQKSVKRCPECYIAVYCGLDCLQNHRQKHKSLCAVLKRRYSTTVDLHKLPKFVTENRYFGPHLKGIGKCPPPKKKGRHAFIIKVRTTALNCHPKQMMRAYDQSLAAVHHDIQSSDVFNMVMECGVLRQLHKFTSKKAYF</sequence>
<evidence type="ECO:0000256" key="4">
    <source>
        <dbReference type="PROSITE-ProRule" id="PRU00339"/>
    </source>
</evidence>
<reference evidence="8 9" key="1">
    <citation type="submission" date="2022-05" db="EMBL/GenBank/DDBJ databases">
        <authorList>
            <consortium name="Genoscope - CEA"/>
            <person name="William W."/>
        </authorList>
    </citation>
    <scope>NUCLEOTIDE SEQUENCE [LARGE SCALE GENOMIC DNA]</scope>
</reference>
<keyword evidence="1" id="KW-0479">Metal-binding</keyword>
<dbReference type="PROSITE" id="PS01360">
    <property type="entry name" value="ZF_MYND_1"/>
    <property type="match status" value="1"/>
</dbReference>
<keyword evidence="2" id="KW-0863">Zinc-finger</keyword>
<comment type="caution">
    <text evidence="8">The sequence shown here is derived from an EMBL/GenBank/DDBJ whole genome shotgun (WGS) entry which is preliminary data.</text>
</comment>
<dbReference type="Pfam" id="PF13229">
    <property type="entry name" value="Beta_helix"/>
    <property type="match status" value="1"/>
</dbReference>
<evidence type="ECO:0000256" key="1">
    <source>
        <dbReference type="ARBA" id="ARBA00022723"/>
    </source>
</evidence>
<gene>
    <name evidence="8" type="ORF">PLOB_00027206</name>
</gene>
<dbReference type="SUPFAM" id="SSF51126">
    <property type="entry name" value="Pectin lyase-like"/>
    <property type="match status" value="2"/>
</dbReference>
<organism evidence="8 9">
    <name type="scientific">Porites lobata</name>
    <dbReference type="NCBI Taxonomy" id="104759"/>
    <lineage>
        <taxon>Eukaryota</taxon>
        <taxon>Metazoa</taxon>
        <taxon>Cnidaria</taxon>
        <taxon>Anthozoa</taxon>
        <taxon>Hexacorallia</taxon>
        <taxon>Scleractinia</taxon>
        <taxon>Fungiina</taxon>
        <taxon>Poritidae</taxon>
        <taxon>Porites</taxon>
    </lineage>
</organism>
<feature type="coiled-coil region" evidence="5">
    <location>
        <begin position="270"/>
        <end position="304"/>
    </location>
</feature>
<dbReference type="SUPFAM" id="SSF52540">
    <property type="entry name" value="P-loop containing nucleoside triphosphate hydrolases"/>
    <property type="match status" value="1"/>
</dbReference>
<feature type="coiled-coil region" evidence="5">
    <location>
        <begin position="330"/>
        <end position="364"/>
    </location>
</feature>
<dbReference type="PROSITE" id="PS50005">
    <property type="entry name" value="TPR"/>
    <property type="match status" value="1"/>
</dbReference>